<keyword evidence="2 9" id="KW-0963">Cytoplasm</keyword>
<dbReference type="FunFam" id="2.60.200.10:FF:000002">
    <property type="entry name" value="Mothers against decapentaplegic homolog"/>
    <property type="match status" value="1"/>
</dbReference>
<dbReference type="CDD" id="cd10498">
    <property type="entry name" value="MH2_SMAD_4"/>
    <property type="match status" value="1"/>
</dbReference>
<dbReference type="SUPFAM" id="SSF56366">
    <property type="entry name" value="SMAD MH1 domain"/>
    <property type="match status" value="1"/>
</dbReference>
<proteinExistence type="inferred from homology"/>
<dbReference type="InterPro" id="IPR013019">
    <property type="entry name" value="MAD_homology_MH1"/>
</dbReference>
<feature type="region of interest" description="Disordered" evidence="11">
    <location>
        <begin position="1"/>
        <end position="30"/>
    </location>
</feature>
<keyword evidence="10" id="KW-0175">Coiled coil</keyword>
<dbReference type="GO" id="GO:0030509">
    <property type="term" value="P:BMP signaling pathway"/>
    <property type="evidence" value="ECO:0007669"/>
    <property type="project" value="TreeGrafter"/>
</dbReference>
<evidence type="ECO:0000256" key="7">
    <source>
        <dbReference type="ARBA" id="ARBA00023163"/>
    </source>
</evidence>
<evidence type="ECO:0000256" key="9">
    <source>
        <dbReference type="RuleBase" id="RU361195"/>
    </source>
</evidence>
<feature type="compositionally biased region" description="Low complexity" evidence="11">
    <location>
        <begin position="242"/>
        <end position="254"/>
    </location>
</feature>
<evidence type="ECO:0000259" key="13">
    <source>
        <dbReference type="PROSITE" id="PS51076"/>
    </source>
</evidence>
<evidence type="ECO:0000256" key="6">
    <source>
        <dbReference type="ARBA" id="ARBA00023125"/>
    </source>
</evidence>
<dbReference type="InterPro" id="IPR008984">
    <property type="entry name" value="SMAD_FHA_dom_sf"/>
</dbReference>
<dbReference type="AlphaFoldDB" id="A0AA39KI47"/>
<dbReference type="Pfam" id="PF03166">
    <property type="entry name" value="MH2"/>
    <property type="match status" value="1"/>
</dbReference>
<dbReference type="GO" id="GO:0050793">
    <property type="term" value="P:regulation of developmental process"/>
    <property type="evidence" value="ECO:0007669"/>
    <property type="project" value="UniProtKB-ARBA"/>
</dbReference>
<dbReference type="GO" id="GO:0040024">
    <property type="term" value="P:dauer larval development"/>
    <property type="evidence" value="ECO:0007669"/>
    <property type="project" value="UniProtKB-ARBA"/>
</dbReference>
<keyword evidence="6" id="KW-0238">DNA-binding</keyword>
<feature type="compositionally biased region" description="Gly residues" evidence="11">
    <location>
        <begin position="1"/>
        <end position="10"/>
    </location>
</feature>
<dbReference type="SMART" id="SM00523">
    <property type="entry name" value="DWA"/>
    <property type="match status" value="1"/>
</dbReference>
<dbReference type="SMART" id="SM00524">
    <property type="entry name" value="DWB"/>
    <property type="match status" value="1"/>
</dbReference>
<dbReference type="FunFam" id="3.90.520.10:FF:000002">
    <property type="entry name" value="Mothers against decapentaplegic homolog"/>
    <property type="match status" value="1"/>
</dbReference>
<dbReference type="Proteomes" id="UP001168972">
    <property type="component" value="Unassembled WGS sequence"/>
</dbReference>
<gene>
    <name evidence="14" type="ORF">PV327_006222</name>
</gene>
<feature type="region of interest" description="Disordered" evidence="11">
    <location>
        <begin position="230"/>
        <end position="286"/>
    </location>
</feature>
<dbReference type="GO" id="GO:0009653">
    <property type="term" value="P:anatomical structure morphogenesis"/>
    <property type="evidence" value="ECO:0007669"/>
    <property type="project" value="TreeGrafter"/>
</dbReference>
<feature type="coiled-coil region" evidence="10">
    <location>
        <begin position="61"/>
        <end position="88"/>
    </location>
</feature>
<keyword evidence="3" id="KW-0479">Metal-binding</keyword>
<dbReference type="GO" id="GO:0051239">
    <property type="term" value="P:regulation of multicellular organismal process"/>
    <property type="evidence" value="ECO:0007669"/>
    <property type="project" value="UniProtKB-ARBA"/>
</dbReference>
<evidence type="ECO:0000256" key="11">
    <source>
        <dbReference type="SAM" id="MobiDB-lite"/>
    </source>
</evidence>
<keyword evidence="15" id="KW-1185">Reference proteome</keyword>
<keyword evidence="7 9" id="KW-0804">Transcription</keyword>
<keyword evidence="4" id="KW-0862">Zinc</keyword>
<feature type="compositionally biased region" description="Gly residues" evidence="11">
    <location>
        <begin position="270"/>
        <end position="280"/>
    </location>
</feature>
<evidence type="ECO:0000256" key="4">
    <source>
        <dbReference type="ARBA" id="ARBA00022833"/>
    </source>
</evidence>
<dbReference type="SUPFAM" id="SSF49879">
    <property type="entry name" value="SMAD/FHA domain"/>
    <property type="match status" value="1"/>
</dbReference>
<dbReference type="GO" id="GO:0000978">
    <property type="term" value="F:RNA polymerase II cis-regulatory region sequence-specific DNA binding"/>
    <property type="evidence" value="ECO:0007669"/>
    <property type="project" value="TreeGrafter"/>
</dbReference>
<dbReference type="CDD" id="cd10492">
    <property type="entry name" value="MH1_SMAD_4"/>
    <property type="match status" value="1"/>
</dbReference>
<evidence type="ECO:0000256" key="1">
    <source>
        <dbReference type="ARBA" id="ARBA00005545"/>
    </source>
</evidence>
<evidence type="ECO:0000313" key="15">
    <source>
        <dbReference type="Proteomes" id="UP001168972"/>
    </source>
</evidence>
<evidence type="ECO:0000313" key="14">
    <source>
        <dbReference type="EMBL" id="KAK0162447.1"/>
    </source>
</evidence>
<dbReference type="InterPro" id="IPR013790">
    <property type="entry name" value="Dwarfin"/>
</dbReference>
<dbReference type="GO" id="GO:0060395">
    <property type="term" value="P:SMAD protein signal transduction"/>
    <property type="evidence" value="ECO:0007669"/>
    <property type="project" value="TreeGrafter"/>
</dbReference>
<dbReference type="Pfam" id="PF03165">
    <property type="entry name" value="MH1"/>
    <property type="match status" value="1"/>
</dbReference>
<dbReference type="GO" id="GO:0070411">
    <property type="term" value="F:I-SMAD binding"/>
    <property type="evidence" value="ECO:0007669"/>
    <property type="project" value="TreeGrafter"/>
</dbReference>
<dbReference type="EMBL" id="JAQQBR010001833">
    <property type="protein sequence ID" value="KAK0162447.1"/>
    <property type="molecule type" value="Genomic_DNA"/>
</dbReference>
<dbReference type="InterPro" id="IPR003619">
    <property type="entry name" value="MAD_homology1_Dwarfin-type"/>
</dbReference>
<name>A0AA39KI47_MICHY</name>
<feature type="domain" description="MH2" evidence="13">
    <location>
        <begin position="461"/>
        <end position="685"/>
    </location>
</feature>
<protein>
    <recommendedName>
        <fullName evidence="9">Mothers against decapentaplegic homolog</fullName>
        <shortName evidence="9">MAD homolog</shortName>
        <shortName evidence="9">Mothers against DPP homolog</shortName>
    </recommendedName>
    <alternativeName>
        <fullName evidence="9">SMAD family member</fullName>
    </alternativeName>
</protein>
<dbReference type="PANTHER" id="PTHR13703">
    <property type="entry name" value="SMAD"/>
    <property type="match status" value="1"/>
</dbReference>
<sequence length="685" mass="73082">MVGLAGGGGHLYPSPPMQPNSELREMTGITPSAPTSADACLSIVHSLMCHRQGGESEGFSKRAIESLVKKLKEKRDELDSLITAITTNGAHPSKCVTIQRTLDGRLQVAGRKGFPHVIYARIWRWPDLHKNELKHVKYCQFAFDLKCDSVCVNPYHYERVVSPGIDPFFTDLSGLTLQSGVGVGPGGRLVKDEYTVGGGGGGGGGAASSGVASAASSGVVSSGMDVDGEINQTIQHHPPPQQSSANNSQTTQQQFIPGLTSPNPASGESIFGGGATGNGGVNQHTKLEDNNCQRQTWIPTPHHITTARNIPHPVVHQLGHSVAAQQQSINSGNSGGGQILSPAQGQSADQFYGTNTPPQDLNQPQPPVDPLTASLARGTQSSPVSPVHLHHQNGFTVATGANPYNTGAPQWTGANTLTYTQSMQPPDHRHLHPTSYWGGHGNEVGGSIGGLLSTQPAPEYWCSVGYFELDTQVGETFKVSSTCPTVTVDGYVDPSGGNRFCLGALSNVHRTEQSERARLHIGKGVVLDLRGEGDVWLRCQSEHSVFVQSYYLDREAGRAPGDAVHKIYPSAYIKVFDLRQCHKQMRGQAATAQAAAAAQAAAVAGHLTHGQPITKSLSAAAGIGVDDLRRLCILRLSFVKGWGPDYPRQSIKETPCWIEVHLHRALQLLDEVLHTMPIDGPRGIE</sequence>
<dbReference type="GO" id="GO:0005737">
    <property type="term" value="C:cytoplasm"/>
    <property type="evidence" value="ECO:0007669"/>
    <property type="project" value="UniProtKB-SubCell"/>
</dbReference>
<dbReference type="PROSITE" id="PS51075">
    <property type="entry name" value="MH1"/>
    <property type="match status" value="1"/>
</dbReference>
<evidence type="ECO:0000256" key="3">
    <source>
        <dbReference type="ARBA" id="ARBA00022723"/>
    </source>
</evidence>
<comment type="subcellular location">
    <subcellularLocation>
        <location evidence="9">Cytoplasm</location>
    </subcellularLocation>
    <subcellularLocation>
        <location evidence="9">Nucleus</location>
    </subcellularLocation>
</comment>
<feature type="domain" description="MH1" evidence="12">
    <location>
        <begin position="42"/>
        <end position="166"/>
    </location>
</feature>
<dbReference type="InterPro" id="IPR017855">
    <property type="entry name" value="SMAD-like_dom_sf"/>
</dbReference>
<evidence type="ECO:0000256" key="10">
    <source>
        <dbReference type="SAM" id="Coils"/>
    </source>
</evidence>
<comment type="similarity">
    <text evidence="1 9">Belongs to the dwarfin/SMAD family.</text>
</comment>
<keyword evidence="8 9" id="KW-0539">Nucleus</keyword>
<evidence type="ECO:0000256" key="2">
    <source>
        <dbReference type="ARBA" id="ARBA00022490"/>
    </source>
</evidence>
<dbReference type="InterPro" id="IPR001132">
    <property type="entry name" value="SMAD_dom_Dwarfin-type"/>
</dbReference>
<keyword evidence="5 9" id="KW-0805">Transcription regulation</keyword>
<dbReference type="PANTHER" id="PTHR13703:SF45">
    <property type="entry name" value="MOTHERS AGAINST DECAPENTAPLEGIC HOMOLOG"/>
    <property type="match status" value="1"/>
</dbReference>
<evidence type="ECO:0000256" key="8">
    <source>
        <dbReference type="ARBA" id="ARBA00023242"/>
    </source>
</evidence>
<dbReference type="GO" id="GO:0030154">
    <property type="term" value="P:cell differentiation"/>
    <property type="evidence" value="ECO:0007669"/>
    <property type="project" value="TreeGrafter"/>
</dbReference>
<dbReference type="GO" id="GO:0046872">
    <property type="term" value="F:metal ion binding"/>
    <property type="evidence" value="ECO:0007669"/>
    <property type="project" value="UniProtKB-KW"/>
</dbReference>
<dbReference type="GO" id="GO:0071144">
    <property type="term" value="C:heteromeric SMAD protein complex"/>
    <property type="evidence" value="ECO:0007669"/>
    <property type="project" value="TreeGrafter"/>
</dbReference>
<feature type="compositionally biased region" description="Polar residues" evidence="11">
    <location>
        <begin position="343"/>
        <end position="363"/>
    </location>
</feature>
<evidence type="ECO:0000259" key="12">
    <source>
        <dbReference type="PROSITE" id="PS51075"/>
    </source>
</evidence>
<dbReference type="Gene3D" id="3.90.520.10">
    <property type="entry name" value="SMAD MH1 domain"/>
    <property type="match status" value="1"/>
</dbReference>
<dbReference type="PROSITE" id="PS51076">
    <property type="entry name" value="MH2"/>
    <property type="match status" value="1"/>
</dbReference>
<dbReference type="GO" id="GO:0000981">
    <property type="term" value="F:DNA-binding transcription factor activity, RNA polymerase II-specific"/>
    <property type="evidence" value="ECO:0007669"/>
    <property type="project" value="TreeGrafter"/>
</dbReference>
<evidence type="ECO:0000256" key="5">
    <source>
        <dbReference type="ARBA" id="ARBA00023015"/>
    </source>
</evidence>
<reference evidence="14" key="2">
    <citation type="submission" date="2023-03" db="EMBL/GenBank/DDBJ databases">
        <authorList>
            <person name="Inwood S.N."/>
            <person name="Skelly J.G."/>
            <person name="Guhlin J."/>
            <person name="Harrop T.W.R."/>
            <person name="Goldson S.G."/>
            <person name="Dearden P.K."/>
        </authorList>
    </citation>
    <scope>NUCLEOTIDE SEQUENCE</scope>
    <source>
        <strain evidence="14">Lincoln</strain>
        <tissue evidence="14">Whole body</tissue>
    </source>
</reference>
<accession>A0AA39KI47</accession>
<dbReference type="InterPro" id="IPR036578">
    <property type="entry name" value="SMAD_MH1_sf"/>
</dbReference>
<comment type="caution">
    <text evidence="14">The sequence shown here is derived from an EMBL/GenBank/DDBJ whole genome shotgun (WGS) entry which is preliminary data.</text>
</comment>
<feature type="region of interest" description="Disordered" evidence="11">
    <location>
        <begin position="327"/>
        <end position="385"/>
    </location>
</feature>
<reference evidence="14" key="1">
    <citation type="journal article" date="2023" name="bioRxiv">
        <title>Scaffold-level genome assemblies of two parasitoid biocontrol wasps reveal the parthenogenesis mechanism and an associated novel virus.</title>
        <authorList>
            <person name="Inwood S."/>
            <person name="Skelly J."/>
            <person name="Guhlin J."/>
            <person name="Harrop T."/>
            <person name="Goldson S."/>
            <person name="Dearden P."/>
        </authorList>
    </citation>
    <scope>NUCLEOTIDE SEQUENCE</scope>
    <source>
        <strain evidence="14">Lincoln</strain>
        <tissue evidence="14">Whole body</tissue>
    </source>
</reference>
<organism evidence="14 15">
    <name type="scientific">Microctonus hyperodae</name>
    <name type="common">Parasitoid wasp</name>
    <dbReference type="NCBI Taxonomy" id="165561"/>
    <lineage>
        <taxon>Eukaryota</taxon>
        <taxon>Metazoa</taxon>
        <taxon>Ecdysozoa</taxon>
        <taxon>Arthropoda</taxon>
        <taxon>Hexapoda</taxon>
        <taxon>Insecta</taxon>
        <taxon>Pterygota</taxon>
        <taxon>Neoptera</taxon>
        <taxon>Endopterygota</taxon>
        <taxon>Hymenoptera</taxon>
        <taxon>Apocrita</taxon>
        <taxon>Ichneumonoidea</taxon>
        <taxon>Braconidae</taxon>
        <taxon>Euphorinae</taxon>
        <taxon>Microctonus</taxon>
    </lineage>
</organism>
<dbReference type="Gene3D" id="2.60.200.10">
    <property type="match status" value="1"/>
</dbReference>